<proteinExistence type="predicted"/>
<dbReference type="NCBIfam" id="TIGR03019">
    <property type="entry name" value="pepcterm_femAB"/>
    <property type="match status" value="1"/>
</dbReference>
<dbReference type="InterPro" id="IPR038740">
    <property type="entry name" value="BioF2-like_GNAT_dom"/>
</dbReference>
<dbReference type="InterPro" id="IPR016181">
    <property type="entry name" value="Acyl_CoA_acyltransferase"/>
</dbReference>
<gene>
    <name evidence="2" type="ORF">ACCAA_640021</name>
</gene>
<dbReference type="InterPro" id="IPR017469">
    <property type="entry name" value="PEP-CTERM_FemAB-rel"/>
</dbReference>
<organism evidence="2 3">
    <name type="scientific">Candidatus Accumulibacter aalborgensis</name>
    <dbReference type="NCBI Taxonomy" id="1860102"/>
    <lineage>
        <taxon>Bacteria</taxon>
        <taxon>Pseudomonadati</taxon>
        <taxon>Pseudomonadota</taxon>
        <taxon>Betaproteobacteria</taxon>
        <taxon>Candidatus Accumulibacter</taxon>
    </lineage>
</organism>
<dbReference type="SUPFAM" id="SSF55729">
    <property type="entry name" value="Acyl-CoA N-acyltransferases (Nat)"/>
    <property type="match status" value="1"/>
</dbReference>
<name>A0A1A8XW53_9PROT</name>
<dbReference type="Gene3D" id="3.40.630.30">
    <property type="match status" value="1"/>
</dbReference>
<dbReference type="PANTHER" id="PTHR36174">
    <property type="entry name" value="LIPID II:GLYCINE GLYCYLTRANSFERASE"/>
    <property type="match status" value="1"/>
</dbReference>
<dbReference type="InterPro" id="IPR050644">
    <property type="entry name" value="PG_Glycine_Bridge_Synth"/>
</dbReference>
<reference evidence="2 3" key="1">
    <citation type="submission" date="2016-06" db="EMBL/GenBank/DDBJ databases">
        <authorList>
            <person name="Kjaerup R.B."/>
            <person name="Dalgaard T.S."/>
            <person name="Juul-Madsen H.R."/>
        </authorList>
    </citation>
    <scope>NUCLEOTIDE SEQUENCE [LARGE SCALE GENOMIC DNA]</scope>
    <source>
        <strain evidence="2">3</strain>
    </source>
</reference>
<dbReference type="AlphaFoldDB" id="A0A1A8XW53"/>
<evidence type="ECO:0000313" key="3">
    <source>
        <dbReference type="Proteomes" id="UP000199169"/>
    </source>
</evidence>
<evidence type="ECO:0000313" key="2">
    <source>
        <dbReference type="EMBL" id="SBT08827.1"/>
    </source>
</evidence>
<sequence length="364" mass="40757">MRMSTEEAARLAAASAPISVKHLDADDRAAVARWEAFVDACPEATFFHKAGWQQIIDQVFGHRTYFLYAERAGVVEGVLPLAQVNSVLFGNSLVGLPFAVYGGVAATSAAAAAALELEAQALASRLDVGHLELRNVCQRHPEWPTQDLYVRFRKAIAPEVEANLLAIPRKQRAMVRKGIKNGLRSEIDADAGRFFALYADNVHRHGTPAFSRRYFEALLQVFAADCEVLTVVDGATGSGRPLSSVLSFYFRDEVLPYYAGDEVSARELAANDFKYWELMRRSCERGLKVFDYGRSKQGTGSFAFKKNWGFEPQPLFYEYCLYRRDSIPQNNPSNAKYRLLIETWRRLPIGVANWLGPLIVRHLG</sequence>
<feature type="domain" description="BioF2-like acetyltransferase" evidence="1">
    <location>
        <begin position="169"/>
        <end position="305"/>
    </location>
</feature>
<protein>
    <submittedName>
        <fullName evidence="2">FemAB-related protein, PEP-CTERM system-associated</fullName>
    </submittedName>
</protein>
<dbReference type="Proteomes" id="UP000199169">
    <property type="component" value="Unassembled WGS sequence"/>
</dbReference>
<accession>A0A1A8XW53</accession>
<dbReference type="PANTHER" id="PTHR36174:SF1">
    <property type="entry name" value="LIPID II:GLYCINE GLYCYLTRANSFERASE"/>
    <property type="match status" value="1"/>
</dbReference>
<dbReference type="STRING" id="1860102.ACCAA_640021"/>
<evidence type="ECO:0000259" key="1">
    <source>
        <dbReference type="Pfam" id="PF13480"/>
    </source>
</evidence>
<dbReference type="Pfam" id="PF13480">
    <property type="entry name" value="Acetyltransf_6"/>
    <property type="match status" value="1"/>
</dbReference>
<dbReference type="EMBL" id="FLQX01000143">
    <property type="protein sequence ID" value="SBT08827.1"/>
    <property type="molecule type" value="Genomic_DNA"/>
</dbReference>
<dbReference type="RefSeq" id="WP_186408471.1">
    <property type="nucleotide sequence ID" value="NZ_FLQX01000143.1"/>
</dbReference>
<keyword evidence="3" id="KW-1185">Reference proteome</keyword>